<dbReference type="InterPro" id="IPR050832">
    <property type="entry name" value="Bact_Acetyltransf"/>
</dbReference>
<dbReference type="PROSITE" id="PS51186">
    <property type="entry name" value="GNAT"/>
    <property type="match status" value="1"/>
</dbReference>
<dbReference type="InterPro" id="IPR000182">
    <property type="entry name" value="GNAT_dom"/>
</dbReference>
<evidence type="ECO:0000256" key="2">
    <source>
        <dbReference type="ARBA" id="ARBA00023315"/>
    </source>
</evidence>
<evidence type="ECO:0000313" key="4">
    <source>
        <dbReference type="EMBL" id="NYI41818.1"/>
    </source>
</evidence>
<protein>
    <submittedName>
        <fullName evidence="4">Ribosomal protein S18 acetylase RimI-like enzyme</fullName>
    </submittedName>
</protein>
<dbReference type="SUPFAM" id="SSF55729">
    <property type="entry name" value="Acyl-CoA N-acyltransferases (Nat)"/>
    <property type="match status" value="1"/>
</dbReference>
<feature type="domain" description="N-acetyltransferase" evidence="3">
    <location>
        <begin position="9"/>
        <end position="167"/>
    </location>
</feature>
<evidence type="ECO:0000256" key="1">
    <source>
        <dbReference type="ARBA" id="ARBA00022679"/>
    </source>
</evidence>
<dbReference type="Pfam" id="PF00583">
    <property type="entry name" value="Acetyltransf_1"/>
    <property type="match status" value="1"/>
</dbReference>
<dbReference type="Gene3D" id="3.40.630.30">
    <property type="match status" value="1"/>
</dbReference>
<keyword evidence="5" id="KW-1185">Reference proteome</keyword>
<keyword evidence="2" id="KW-0012">Acyltransferase</keyword>
<dbReference type="RefSeq" id="WP_062075796.1">
    <property type="nucleotide sequence ID" value="NZ_BBRC01000013.1"/>
</dbReference>
<comment type="caution">
    <text evidence="4">The sequence shown here is derived from an EMBL/GenBank/DDBJ whole genome shotgun (WGS) entry which is preliminary data.</text>
</comment>
<proteinExistence type="predicted"/>
<accession>A0A7Z0CKE5</accession>
<dbReference type="GO" id="GO:0005840">
    <property type="term" value="C:ribosome"/>
    <property type="evidence" value="ECO:0007669"/>
    <property type="project" value="UniProtKB-KW"/>
</dbReference>
<keyword evidence="4" id="KW-0687">Ribonucleoprotein</keyword>
<dbReference type="CDD" id="cd04301">
    <property type="entry name" value="NAT_SF"/>
    <property type="match status" value="1"/>
</dbReference>
<reference evidence="4 5" key="1">
    <citation type="submission" date="2020-07" db="EMBL/GenBank/DDBJ databases">
        <title>Sequencing the genomes of 1000 actinobacteria strains.</title>
        <authorList>
            <person name="Klenk H.-P."/>
        </authorList>
    </citation>
    <scope>NUCLEOTIDE SEQUENCE [LARGE SCALE GENOMIC DNA]</scope>
    <source>
        <strain evidence="4 5">DSM 19970</strain>
    </source>
</reference>
<dbReference type="PANTHER" id="PTHR43877">
    <property type="entry name" value="AMINOALKYLPHOSPHONATE N-ACETYLTRANSFERASE-RELATED-RELATED"/>
    <property type="match status" value="1"/>
</dbReference>
<dbReference type="InterPro" id="IPR016181">
    <property type="entry name" value="Acyl_CoA_acyltransferase"/>
</dbReference>
<keyword evidence="4" id="KW-0689">Ribosomal protein</keyword>
<dbReference type="AlphaFoldDB" id="A0A7Z0CKE5"/>
<dbReference type="Proteomes" id="UP000547973">
    <property type="component" value="Unassembled WGS sequence"/>
</dbReference>
<organism evidence="4 5">
    <name type="scientific">Demequina lutea</name>
    <dbReference type="NCBI Taxonomy" id="431489"/>
    <lineage>
        <taxon>Bacteria</taxon>
        <taxon>Bacillati</taxon>
        <taxon>Actinomycetota</taxon>
        <taxon>Actinomycetes</taxon>
        <taxon>Micrococcales</taxon>
        <taxon>Demequinaceae</taxon>
        <taxon>Demequina</taxon>
    </lineage>
</organism>
<sequence length="171" mass="18228">MSDSPTADVAVRPARPGDEEAIGSIQIDSWVGAIGEQLGRKRHEVFDHDAIVSGWANSISQPPTPDHVVFVATHGGVVVGFAAVAPPNQIVALEVDPERRRRGHGSRLLAAAVDHLKAHGATDIKLWSLSNDSVRTHFLQSAGFAESGMVRELDGLGIAIPEKLWHASLEA</sequence>
<evidence type="ECO:0000259" key="3">
    <source>
        <dbReference type="PROSITE" id="PS51186"/>
    </source>
</evidence>
<keyword evidence="1" id="KW-0808">Transferase</keyword>
<evidence type="ECO:0000313" key="5">
    <source>
        <dbReference type="Proteomes" id="UP000547973"/>
    </source>
</evidence>
<name>A0A7Z0CKE5_9MICO</name>
<dbReference type="GO" id="GO:0016747">
    <property type="term" value="F:acyltransferase activity, transferring groups other than amino-acyl groups"/>
    <property type="evidence" value="ECO:0007669"/>
    <property type="project" value="InterPro"/>
</dbReference>
<dbReference type="EMBL" id="JACBZO010000001">
    <property type="protein sequence ID" value="NYI41818.1"/>
    <property type="molecule type" value="Genomic_DNA"/>
</dbReference>
<gene>
    <name evidence="4" type="ORF">BKA03_001937</name>
</gene>